<dbReference type="PANTHER" id="PTHR12818">
    <property type="entry name" value="TRNA (ADENINE(37)-N6)-METHYLTRANSFERASE"/>
    <property type="match status" value="1"/>
</dbReference>
<proteinExistence type="inferred from homology"/>
<gene>
    <name evidence="4" type="ORF">GCM10010260_50810</name>
</gene>
<name>A0A918MDC8_9ACTN</name>
<dbReference type="InterPro" id="IPR036413">
    <property type="entry name" value="YaeB-like_sf"/>
</dbReference>
<keyword evidence="1" id="KW-0949">S-adenosyl-L-methionine</keyword>
<evidence type="ECO:0000256" key="1">
    <source>
        <dbReference type="ARBA" id="ARBA00022691"/>
    </source>
</evidence>
<feature type="domain" description="TsaA-like" evidence="3">
    <location>
        <begin position="37"/>
        <end position="170"/>
    </location>
</feature>
<dbReference type="CDD" id="cd09281">
    <property type="entry name" value="UPF0066"/>
    <property type="match status" value="1"/>
</dbReference>
<dbReference type="Gene3D" id="2.40.30.70">
    <property type="entry name" value="YaeB-like"/>
    <property type="match status" value="1"/>
</dbReference>
<sequence length="185" mass="20401">MPAARLRRVGGADSVTEVARGAGVLEKEDGVDGDIVVRPVGWVVGGRGEVRDDEWGEVRAVIRVDGGRFTAEALAGLEDFSHLEVVYHFDRVPEERIETGARHPRGNADWPKAGIFAQRGKNRPNRIGVSRCRVLRVDGLDVHVEGLDAVDATPVLDIKPYMAEFGPQGTTRQPQWATEIMSRYY</sequence>
<dbReference type="InterPro" id="IPR040372">
    <property type="entry name" value="YaeB-like"/>
</dbReference>
<protein>
    <submittedName>
        <fullName evidence="4">tRNA (N6-threonylcarbamoyladenosine(37)-N6)-methyltransferase TrmO</fullName>
    </submittedName>
</protein>
<reference evidence="4" key="1">
    <citation type="journal article" date="2014" name="Int. J. Syst. Evol. Microbiol.">
        <title>Complete genome sequence of Corynebacterium casei LMG S-19264T (=DSM 44701T), isolated from a smear-ripened cheese.</title>
        <authorList>
            <consortium name="US DOE Joint Genome Institute (JGI-PGF)"/>
            <person name="Walter F."/>
            <person name="Albersmeier A."/>
            <person name="Kalinowski J."/>
            <person name="Ruckert C."/>
        </authorList>
    </citation>
    <scope>NUCLEOTIDE SEQUENCE</scope>
    <source>
        <strain evidence="4">JCM 4369</strain>
    </source>
</reference>
<dbReference type="InterPro" id="IPR036414">
    <property type="entry name" value="YaeB_N_sf"/>
</dbReference>
<keyword evidence="5" id="KW-1185">Reference proteome</keyword>
<dbReference type="EMBL" id="BMTD01000011">
    <property type="protein sequence ID" value="GGV06872.1"/>
    <property type="molecule type" value="Genomic_DNA"/>
</dbReference>
<evidence type="ECO:0000256" key="2">
    <source>
        <dbReference type="ARBA" id="ARBA00033753"/>
    </source>
</evidence>
<dbReference type="Pfam" id="PF01980">
    <property type="entry name" value="TrmO_N"/>
    <property type="match status" value="1"/>
</dbReference>
<comment type="caution">
    <text evidence="4">The sequence shown here is derived from an EMBL/GenBank/DDBJ whole genome shotgun (WGS) entry which is preliminary data.</text>
</comment>
<reference evidence="4" key="2">
    <citation type="submission" date="2020-09" db="EMBL/GenBank/DDBJ databases">
        <authorList>
            <person name="Sun Q."/>
            <person name="Ohkuma M."/>
        </authorList>
    </citation>
    <scope>NUCLEOTIDE SEQUENCE</scope>
    <source>
        <strain evidence="4">JCM 4369</strain>
    </source>
</reference>
<dbReference type="AlphaFoldDB" id="A0A918MDC8"/>
<dbReference type="InterPro" id="IPR023370">
    <property type="entry name" value="TrmO-like_N"/>
</dbReference>
<dbReference type="SUPFAM" id="SSF118196">
    <property type="entry name" value="YaeB-like"/>
    <property type="match status" value="1"/>
</dbReference>
<accession>A0A918MDC8</accession>
<comment type="similarity">
    <text evidence="2">Belongs to the tRNA methyltransferase O family.</text>
</comment>
<evidence type="ECO:0000313" key="5">
    <source>
        <dbReference type="Proteomes" id="UP000618795"/>
    </source>
</evidence>
<evidence type="ECO:0000259" key="3">
    <source>
        <dbReference type="PROSITE" id="PS51668"/>
    </source>
</evidence>
<dbReference type="PANTHER" id="PTHR12818:SF0">
    <property type="entry name" value="TRNA (ADENINE(37)-N6)-METHYLTRANSFERASE"/>
    <property type="match status" value="1"/>
</dbReference>
<dbReference type="PROSITE" id="PS51668">
    <property type="entry name" value="TSAA_2"/>
    <property type="match status" value="1"/>
</dbReference>
<organism evidence="4 5">
    <name type="scientific">Streptomyces filipinensis</name>
    <dbReference type="NCBI Taxonomy" id="66887"/>
    <lineage>
        <taxon>Bacteria</taxon>
        <taxon>Bacillati</taxon>
        <taxon>Actinomycetota</taxon>
        <taxon>Actinomycetes</taxon>
        <taxon>Kitasatosporales</taxon>
        <taxon>Streptomycetaceae</taxon>
        <taxon>Streptomyces</taxon>
    </lineage>
</organism>
<evidence type="ECO:0000313" key="4">
    <source>
        <dbReference type="EMBL" id="GGV06872.1"/>
    </source>
</evidence>
<dbReference type="Proteomes" id="UP000618795">
    <property type="component" value="Unassembled WGS sequence"/>
</dbReference>